<comment type="caution">
    <text evidence="2">The sequence shown here is derived from an EMBL/GenBank/DDBJ whole genome shotgun (WGS) entry which is preliminary data.</text>
</comment>
<name>A0A179IDZ9_CORDF</name>
<dbReference type="Pfam" id="PF12697">
    <property type="entry name" value="Abhydrolase_6"/>
    <property type="match status" value="1"/>
</dbReference>
<dbReference type="OMA" id="APVTCLW"/>
<evidence type="ECO:0000313" key="3">
    <source>
        <dbReference type="Proteomes" id="UP000243081"/>
    </source>
</evidence>
<dbReference type="EMBL" id="LUKN01001479">
    <property type="protein sequence ID" value="OAR00866.1"/>
    <property type="molecule type" value="Genomic_DNA"/>
</dbReference>
<keyword evidence="3" id="KW-1185">Reference proteome</keyword>
<proteinExistence type="predicted"/>
<feature type="domain" description="AB hydrolase-1" evidence="1">
    <location>
        <begin position="68"/>
        <end position="294"/>
    </location>
</feature>
<evidence type="ECO:0000259" key="1">
    <source>
        <dbReference type="Pfam" id="PF12697"/>
    </source>
</evidence>
<evidence type="ECO:0000313" key="2">
    <source>
        <dbReference type="EMBL" id="OAR00866.1"/>
    </source>
</evidence>
<dbReference type="PANTHER" id="PTHR47381">
    <property type="entry name" value="ALPHA/BETA-HYDROLASES SUPERFAMILY PROTEIN"/>
    <property type="match status" value="1"/>
</dbReference>
<dbReference type="Gene3D" id="3.40.50.1820">
    <property type="entry name" value="alpha/beta hydrolase"/>
    <property type="match status" value="1"/>
</dbReference>
<dbReference type="AlphaFoldDB" id="A0A179IDZ9"/>
<dbReference type="SUPFAM" id="SSF53474">
    <property type="entry name" value="alpha/beta-Hydrolases"/>
    <property type="match status" value="1"/>
</dbReference>
<dbReference type="InterPro" id="IPR000073">
    <property type="entry name" value="AB_hydrolase_1"/>
</dbReference>
<reference evidence="2 3" key="1">
    <citation type="submission" date="2016-03" db="EMBL/GenBank/DDBJ databases">
        <title>Fine-scale spatial genetic structure of a fungal parasite of coffee scale insects.</title>
        <authorList>
            <person name="Jackson D."/>
            <person name="Zemenick K.A."/>
            <person name="Malloure B."/>
            <person name="Quandt C.A."/>
            <person name="James T.Y."/>
        </authorList>
    </citation>
    <scope>NUCLEOTIDE SEQUENCE [LARGE SCALE GENOMIC DNA]</scope>
    <source>
        <strain evidence="2 3">UM487</strain>
    </source>
</reference>
<organism evidence="2 3">
    <name type="scientific">Cordyceps confragosa</name>
    <name type="common">Lecanicillium lecanii</name>
    <dbReference type="NCBI Taxonomy" id="2714763"/>
    <lineage>
        <taxon>Eukaryota</taxon>
        <taxon>Fungi</taxon>
        <taxon>Dikarya</taxon>
        <taxon>Ascomycota</taxon>
        <taxon>Pezizomycotina</taxon>
        <taxon>Sordariomycetes</taxon>
        <taxon>Hypocreomycetidae</taxon>
        <taxon>Hypocreales</taxon>
        <taxon>Cordycipitaceae</taxon>
        <taxon>Akanthomyces</taxon>
    </lineage>
</organism>
<protein>
    <recommendedName>
        <fullName evidence="1">AB hydrolase-1 domain-containing protein</fullName>
    </recommendedName>
</protein>
<dbReference type="InterPro" id="IPR029058">
    <property type="entry name" value="AB_hydrolase_fold"/>
</dbReference>
<accession>A0A179IDZ9</accession>
<dbReference type="PANTHER" id="PTHR47381:SF3">
    <property type="entry name" value="ALPHA_BETA-HYDROLASES SUPERFAMILY PROTEIN"/>
    <property type="match status" value="1"/>
</dbReference>
<sequence>MTSSTAPPTTLSLRGILLDIYGLEQVKDACKITCLWLLHPRTYSRTVMESFAWQTISAAKQRIAEPKHAIIALAFDLPNHGSRLIDQAATLEWSEGNKNHAIDLLETVLRGRQDLSALISHFEERYGRDRIQQHLVLGWSLGGHTAWQAWLWDQRVASAVIIVGCPDLPGLLKNRAQRSKLPLDGPFFGGVYFPDELVEKCLQRDPKTFVFGTAETKPLRILPTDESEMKSVFDETIRGKSLLVCSGQEDELVPYAISQPFLEFLQTSVKENGWYASGNVRVDNKVYQGVGHEFSQEMAHDAIDWIMDVVLSPGKTSPRAENLARC</sequence>
<gene>
    <name evidence="2" type="ORF">LLEC1_02737</name>
</gene>
<dbReference type="OrthoDB" id="2152248at2759"/>
<dbReference type="Proteomes" id="UP000243081">
    <property type="component" value="Unassembled WGS sequence"/>
</dbReference>